<dbReference type="Pfam" id="PF00549">
    <property type="entry name" value="Ligase_CoA"/>
    <property type="match status" value="1"/>
</dbReference>
<dbReference type="GO" id="GO:0046872">
    <property type="term" value="F:metal ion binding"/>
    <property type="evidence" value="ECO:0007669"/>
    <property type="project" value="UniProtKB-KW"/>
</dbReference>
<dbReference type="GO" id="GO:0005829">
    <property type="term" value="C:cytosol"/>
    <property type="evidence" value="ECO:0007669"/>
    <property type="project" value="TreeGrafter"/>
</dbReference>
<evidence type="ECO:0000313" key="7">
    <source>
        <dbReference type="EMBL" id="MBW4660003.1"/>
    </source>
</evidence>
<dbReference type="InterPro" id="IPR005811">
    <property type="entry name" value="SUCC_ACL_C"/>
</dbReference>
<dbReference type="Gene3D" id="3.30.1490.20">
    <property type="entry name" value="ATP-grasp fold, A domain"/>
    <property type="match status" value="1"/>
</dbReference>
<evidence type="ECO:0000313" key="8">
    <source>
        <dbReference type="Proteomes" id="UP000757435"/>
    </source>
</evidence>
<comment type="caution">
    <text evidence="7">The sequence shown here is derived from an EMBL/GenBank/DDBJ whole genome shotgun (WGS) entry which is preliminary data.</text>
</comment>
<organism evidence="7 8">
    <name type="scientific">Drouetiella hepatica Uher 2000/2452</name>
    <dbReference type="NCBI Taxonomy" id="904376"/>
    <lineage>
        <taxon>Bacteria</taxon>
        <taxon>Bacillati</taxon>
        <taxon>Cyanobacteriota</taxon>
        <taxon>Cyanophyceae</taxon>
        <taxon>Oculatellales</taxon>
        <taxon>Oculatellaceae</taxon>
        <taxon>Drouetiella</taxon>
    </lineage>
</organism>
<dbReference type="GO" id="GO:0005524">
    <property type="term" value="F:ATP binding"/>
    <property type="evidence" value="ECO:0007669"/>
    <property type="project" value="UniProtKB-UniRule"/>
</dbReference>
<reference evidence="7" key="1">
    <citation type="submission" date="2021-05" db="EMBL/GenBank/DDBJ databases">
        <authorList>
            <person name="Pietrasiak N."/>
            <person name="Ward R."/>
            <person name="Stajich J.E."/>
            <person name="Kurbessoian T."/>
        </authorList>
    </citation>
    <scope>NUCLEOTIDE SEQUENCE</scope>
    <source>
        <strain evidence="7">UHER 2000/2452</strain>
    </source>
</reference>
<dbReference type="InterPro" id="IPR013650">
    <property type="entry name" value="ATP-grasp_succ-CoA_synth-type"/>
</dbReference>
<evidence type="ECO:0000256" key="2">
    <source>
        <dbReference type="ARBA" id="ARBA00022723"/>
    </source>
</evidence>
<feature type="domain" description="ATP-grasp" evidence="6">
    <location>
        <begin position="9"/>
        <end position="211"/>
    </location>
</feature>
<name>A0A951QEM8_9CYAN</name>
<dbReference type="InterPro" id="IPR011761">
    <property type="entry name" value="ATP-grasp"/>
</dbReference>
<keyword evidence="4" id="KW-0460">Magnesium</keyword>
<dbReference type="PANTHER" id="PTHR11815">
    <property type="entry name" value="SUCCINYL-COA SYNTHETASE BETA CHAIN"/>
    <property type="match status" value="1"/>
</dbReference>
<dbReference type="PANTHER" id="PTHR11815:SF10">
    <property type="entry name" value="SUCCINATE--COA LIGASE [GDP-FORMING] SUBUNIT BETA, MITOCHONDRIAL"/>
    <property type="match status" value="1"/>
</dbReference>
<evidence type="ECO:0000259" key="6">
    <source>
        <dbReference type="PROSITE" id="PS50975"/>
    </source>
</evidence>
<dbReference type="GO" id="GO:0006099">
    <property type="term" value="P:tricarboxylic acid cycle"/>
    <property type="evidence" value="ECO:0007669"/>
    <property type="project" value="InterPro"/>
</dbReference>
<dbReference type="GO" id="GO:0004775">
    <property type="term" value="F:succinate-CoA ligase (ADP-forming) activity"/>
    <property type="evidence" value="ECO:0007669"/>
    <property type="project" value="TreeGrafter"/>
</dbReference>
<dbReference type="SUPFAM" id="SSF52210">
    <property type="entry name" value="Succinyl-CoA synthetase domains"/>
    <property type="match status" value="1"/>
</dbReference>
<dbReference type="SUPFAM" id="SSF56059">
    <property type="entry name" value="Glutathione synthetase ATP-binding domain-like"/>
    <property type="match status" value="1"/>
</dbReference>
<dbReference type="GO" id="GO:0042709">
    <property type="term" value="C:succinate-CoA ligase complex"/>
    <property type="evidence" value="ECO:0007669"/>
    <property type="project" value="TreeGrafter"/>
</dbReference>
<dbReference type="PROSITE" id="PS50975">
    <property type="entry name" value="ATP_GRASP"/>
    <property type="match status" value="1"/>
</dbReference>
<evidence type="ECO:0000256" key="3">
    <source>
        <dbReference type="ARBA" id="ARBA00022741"/>
    </source>
</evidence>
<evidence type="ECO:0000256" key="1">
    <source>
        <dbReference type="ARBA" id="ARBA00022598"/>
    </source>
</evidence>
<dbReference type="InterPro" id="IPR016102">
    <property type="entry name" value="Succinyl-CoA_synth-like"/>
</dbReference>
<dbReference type="EMBL" id="JAHHHD010000016">
    <property type="protein sequence ID" value="MBW4660003.1"/>
    <property type="molecule type" value="Genomic_DNA"/>
</dbReference>
<keyword evidence="1 7" id="KW-0436">Ligase</keyword>
<dbReference type="InterPro" id="IPR005809">
    <property type="entry name" value="Succ_CoA_ligase-like_bsu"/>
</dbReference>
<dbReference type="GO" id="GO:0006104">
    <property type="term" value="P:succinyl-CoA metabolic process"/>
    <property type="evidence" value="ECO:0007669"/>
    <property type="project" value="TreeGrafter"/>
</dbReference>
<dbReference type="Gene3D" id="3.40.50.261">
    <property type="entry name" value="Succinyl-CoA synthetase domains"/>
    <property type="match status" value="1"/>
</dbReference>
<keyword evidence="3 5" id="KW-0547">Nucleotide-binding</keyword>
<protein>
    <submittedName>
        <fullName evidence="7">Succinate--CoA ligase subunit beta</fullName>
    </submittedName>
</protein>
<gene>
    <name evidence="7" type="ORF">KME15_15115</name>
</gene>
<dbReference type="InterPro" id="IPR013815">
    <property type="entry name" value="ATP_grasp_subdomain_1"/>
</dbReference>
<keyword evidence="5" id="KW-0067">ATP-binding</keyword>
<dbReference type="Proteomes" id="UP000757435">
    <property type="component" value="Unassembled WGS sequence"/>
</dbReference>
<accession>A0A951QEM8</accession>
<evidence type="ECO:0000256" key="4">
    <source>
        <dbReference type="ARBA" id="ARBA00022842"/>
    </source>
</evidence>
<dbReference type="AlphaFoldDB" id="A0A951QEM8"/>
<reference evidence="7" key="2">
    <citation type="journal article" date="2022" name="Microbiol. Resour. Announc.">
        <title>Metagenome Sequencing to Explore Phylogenomics of Terrestrial Cyanobacteria.</title>
        <authorList>
            <person name="Ward R.D."/>
            <person name="Stajich J.E."/>
            <person name="Johansen J.R."/>
            <person name="Huntemann M."/>
            <person name="Clum A."/>
            <person name="Foster B."/>
            <person name="Foster B."/>
            <person name="Roux S."/>
            <person name="Palaniappan K."/>
            <person name="Varghese N."/>
            <person name="Mukherjee S."/>
            <person name="Reddy T.B.K."/>
            <person name="Daum C."/>
            <person name="Copeland A."/>
            <person name="Chen I.A."/>
            <person name="Ivanova N.N."/>
            <person name="Kyrpides N.C."/>
            <person name="Shapiro N."/>
            <person name="Eloe-Fadrosh E.A."/>
            <person name="Pietrasiak N."/>
        </authorList>
    </citation>
    <scope>NUCLEOTIDE SEQUENCE</scope>
    <source>
        <strain evidence="7">UHER 2000/2452</strain>
    </source>
</reference>
<keyword evidence="2" id="KW-0479">Metal-binding</keyword>
<evidence type="ECO:0000256" key="5">
    <source>
        <dbReference type="PROSITE-ProRule" id="PRU00409"/>
    </source>
</evidence>
<dbReference type="Pfam" id="PF08442">
    <property type="entry name" value="ATP-grasp_2"/>
    <property type="match status" value="1"/>
</dbReference>
<dbReference type="Gene3D" id="3.30.470.20">
    <property type="entry name" value="ATP-grasp fold, B domain"/>
    <property type="match status" value="1"/>
</dbReference>
<sequence>MDLLEYQTKELFRQMGIPVLPSQRIARPADVKELKIPYPVVLKSQIHKAGRSRISGIRLAENTIDAIASAQAIFHLPIMGQYPEVLLAEPKYETDLEFYLAIVLDSATRRPLLLGSQHGGLDAEPKLEHIQRVIVDQEFSSFYARRLALKMGLKGALIQSVSAVIEKMYQLFVRQDLDLLEINPLAVTAEGELMALDGRVTINDAALGRQDDLASMVANSRDQAYQAQASVSSRLTCRFKQVESNGSIGIISAGAGLIMTTLDLLKQAGGKAASFVDLGEAYRYCLPQLSFAEHFEQSLSLMAQDKSLKVVLINLVGSSISCLQIAETFANHIRRYSSQPSPVFVLRLVGAQFYQAQELLMPMGISVVERLDGAIDQAVALTKAQPIRELNPSSSRFRA</sequence>
<dbReference type="PIRSF" id="PIRSF001554">
    <property type="entry name" value="SucCS_beta"/>
    <property type="match status" value="1"/>
</dbReference>
<proteinExistence type="predicted"/>